<evidence type="ECO:0000256" key="1">
    <source>
        <dbReference type="ARBA" id="ARBA00001947"/>
    </source>
</evidence>
<evidence type="ECO:0000256" key="8">
    <source>
        <dbReference type="ARBA" id="ARBA00022989"/>
    </source>
</evidence>
<evidence type="ECO:0000313" key="14">
    <source>
        <dbReference type="EMBL" id="ARS90470.1"/>
    </source>
</evidence>
<evidence type="ECO:0000256" key="10">
    <source>
        <dbReference type="ARBA" id="ARBA00023136"/>
    </source>
</evidence>
<evidence type="ECO:0000256" key="7">
    <source>
        <dbReference type="ARBA" id="ARBA00022833"/>
    </source>
</evidence>
<keyword evidence="3" id="KW-0645">Protease</keyword>
<organism evidence="14 15">
    <name type="scientific">Natrarchaeobaculum aegyptiacum</name>
    <dbReference type="NCBI Taxonomy" id="745377"/>
    <lineage>
        <taxon>Archaea</taxon>
        <taxon>Methanobacteriati</taxon>
        <taxon>Methanobacteriota</taxon>
        <taxon>Stenosarchaea group</taxon>
        <taxon>Halobacteria</taxon>
        <taxon>Halobacteriales</taxon>
        <taxon>Natrialbaceae</taxon>
        <taxon>Natrarchaeobaculum</taxon>
    </lineage>
</organism>
<feature type="transmembrane region" description="Helical" evidence="12">
    <location>
        <begin position="139"/>
        <end position="160"/>
    </location>
</feature>
<name>A0A2Z2HTE4_9EURY</name>
<proteinExistence type="predicted"/>
<feature type="transmembrane region" description="Helical" evidence="12">
    <location>
        <begin position="15"/>
        <end position="48"/>
    </location>
</feature>
<sequence length="583" mass="61914">MTSIRTRASLLVRTLVAAGCGLVLSSTVVVAALLLVGVPVYAGVYYGIETLSAPGLVPGTDSGLVAEPLAAALVVAVAIPCLVAVQLSLRAVRSARERSSPAGALTQGTVELASYVLLLSSLLIVLAAVPFVRPVLPDPVFAILILLGFFYLLTVGYAWAAHEWVHSRDDDEDERTTGGNWLVIGVIAVGYLSVSYWAGFALLVVAALVWLVLGSTVVPGHVERVRDAVERRAAESAEEEPVDPDDVYGFTDEVRRVRTRLERTTGLGPAVPAMVATLAVIGVSYWSTTVVSVETLAVTVAVVSALAFVGVHVGGAIRAEFAGDTAVLRDLEDRFNLESRTAGASDRPVATVDAEDAGRPSDATGAPGTDDSLESTVTRLAGQADLPAPDVRVLEHSTPVALTVGYRPDATTLVCSRGLLETLTEREREAVIAHELAHVANRDAAVLTALSAPGAVAQLARSRYGYNPVVEPLAMAVRFASRWYVALVSRGREYAADDGAVAITGDPAALASALESLDDELEHRPSADLRERDTATAFAIVPPPWEEHRFFDRTRRFVARGIFGTHPTTASRIERLRNRLPSR</sequence>
<dbReference type="Pfam" id="PF01435">
    <property type="entry name" value="Peptidase_M48"/>
    <property type="match status" value="1"/>
</dbReference>
<dbReference type="RefSeq" id="WP_086888844.1">
    <property type="nucleotide sequence ID" value="NZ_CP019893.1"/>
</dbReference>
<feature type="region of interest" description="Disordered" evidence="11">
    <location>
        <begin position="339"/>
        <end position="373"/>
    </location>
</feature>
<keyword evidence="6" id="KW-0378">Hydrolase</keyword>
<feature type="transmembrane region" description="Helical" evidence="12">
    <location>
        <begin position="68"/>
        <end position="92"/>
    </location>
</feature>
<keyword evidence="2" id="KW-1003">Cell membrane</keyword>
<dbReference type="Gene3D" id="3.30.2010.10">
    <property type="entry name" value="Metalloproteases ('zincins'), catalytic domain"/>
    <property type="match status" value="1"/>
</dbReference>
<evidence type="ECO:0000313" key="15">
    <source>
        <dbReference type="Proteomes" id="UP000250088"/>
    </source>
</evidence>
<dbReference type="InterPro" id="IPR001915">
    <property type="entry name" value="Peptidase_M48"/>
</dbReference>
<dbReference type="GO" id="GO:0006508">
    <property type="term" value="P:proteolysis"/>
    <property type="evidence" value="ECO:0007669"/>
    <property type="project" value="UniProtKB-KW"/>
</dbReference>
<keyword evidence="7" id="KW-0862">Zinc</keyword>
<feature type="transmembrane region" description="Helical" evidence="12">
    <location>
        <begin position="181"/>
        <end position="198"/>
    </location>
</feature>
<keyword evidence="10 12" id="KW-0472">Membrane</keyword>
<dbReference type="PANTHER" id="PTHR43221:SF2">
    <property type="entry name" value="PROTEASE HTPX HOMOLOG"/>
    <property type="match status" value="1"/>
</dbReference>
<evidence type="ECO:0000256" key="3">
    <source>
        <dbReference type="ARBA" id="ARBA00022670"/>
    </source>
</evidence>
<dbReference type="GO" id="GO:0004222">
    <property type="term" value="F:metalloendopeptidase activity"/>
    <property type="evidence" value="ECO:0007669"/>
    <property type="project" value="InterPro"/>
</dbReference>
<dbReference type="AlphaFoldDB" id="A0A2Z2HTE4"/>
<reference evidence="15" key="1">
    <citation type="submission" date="2017-02" db="EMBL/GenBank/DDBJ databases">
        <title>Natronthermophilus aegyptiacus gen. nov.,sp. nov., an aerobic, extremely halophilic alkalithermophilic archaeon isolated from the athalassohaline Wadi An Natrun, Egypt.</title>
        <authorList>
            <person name="Zhao B."/>
        </authorList>
    </citation>
    <scope>NUCLEOTIDE SEQUENCE [LARGE SCALE GENOMIC DNA]</scope>
    <source>
        <strain evidence="15">JW/NM-HA 15</strain>
    </source>
</reference>
<comment type="cofactor">
    <cofactor evidence="1">
        <name>Zn(2+)</name>
        <dbReference type="ChEBI" id="CHEBI:29105"/>
    </cofactor>
</comment>
<dbReference type="GO" id="GO:0046872">
    <property type="term" value="F:metal ion binding"/>
    <property type="evidence" value="ECO:0007669"/>
    <property type="project" value="UniProtKB-KW"/>
</dbReference>
<feature type="transmembrane region" description="Helical" evidence="12">
    <location>
        <begin position="112"/>
        <end position="133"/>
    </location>
</feature>
<dbReference type="EMBL" id="CP019893">
    <property type="protein sequence ID" value="ARS90470.1"/>
    <property type="molecule type" value="Genomic_DNA"/>
</dbReference>
<feature type="transmembrane region" description="Helical" evidence="12">
    <location>
        <begin position="204"/>
        <end position="222"/>
    </location>
</feature>
<protein>
    <submittedName>
        <fullName evidence="14">Peptidase M48</fullName>
    </submittedName>
</protein>
<evidence type="ECO:0000259" key="13">
    <source>
        <dbReference type="Pfam" id="PF01435"/>
    </source>
</evidence>
<keyword evidence="5" id="KW-0479">Metal-binding</keyword>
<accession>A0A2Z2HTE4</accession>
<keyword evidence="4 12" id="KW-0812">Transmembrane</keyword>
<feature type="transmembrane region" description="Helical" evidence="12">
    <location>
        <begin position="298"/>
        <end position="319"/>
    </location>
</feature>
<feature type="transmembrane region" description="Helical" evidence="12">
    <location>
        <begin position="265"/>
        <end position="286"/>
    </location>
</feature>
<keyword evidence="8 12" id="KW-1133">Transmembrane helix</keyword>
<evidence type="ECO:0000256" key="4">
    <source>
        <dbReference type="ARBA" id="ARBA00022692"/>
    </source>
</evidence>
<evidence type="ECO:0000256" key="9">
    <source>
        <dbReference type="ARBA" id="ARBA00023049"/>
    </source>
</evidence>
<evidence type="ECO:0000256" key="5">
    <source>
        <dbReference type="ARBA" id="ARBA00022723"/>
    </source>
</evidence>
<evidence type="ECO:0000256" key="12">
    <source>
        <dbReference type="SAM" id="Phobius"/>
    </source>
</evidence>
<gene>
    <name evidence="14" type="ORF">B1756_12510</name>
</gene>
<dbReference type="CDD" id="cd07327">
    <property type="entry name" value="M48B_HtpX_like"/>
    <property type="match status" value="1"/>
</dbReference>
<feature type="domain" description="Peptidase M48" evidence="13">
    <location>
        <begin position="370"/>
        <end position="579"/>
    </location>
</feature>
<dbReference type="Proteomes" id="UP000250088">
    <property type="component" value="Chromosome"/>
</dbReference>
<keyword evidence="9" id="KW-0482">Metalloprotease</keyword>
<evidence type="ECO:0000256" key="2">
    <source>
        <dbReference type="ARBA" id="ARBA00022475"/>
    </source>
</evidence>
<evidence type="ECO:0000256" key="11">
    <source>
        <dbReference type="SAM" id="MobiDB-lite"/>
    </source>
</evidence>
<dbReference type="GeneID" id="32894913"/>
<keyword evidence="15" id="KW-1185">Reference proteome</keyword>
<dbReference type="KEGG" id="naj:B1756_12510"/>
<dbReference type="InterPro" id="IPR050083">
    <property type="entry name" value="HtpX_protease"/>
</dbReference>
<dbReference type="OrthoDB" id="28389at2157"/>
<evidence type="ECO:0000256" key="6">
    <source>
        <dbReference type="ARBA" id="ARBA00022801"/>
    </source>
</evidence>
<dbReference type="PANTHER" id="PTHR43221">
    <property type="entry name" value="PROTEASE HTPX"/>
    <property type="match status" value="1"/>
</dbReference>